<sequence>MSSSIYTSNSFQFPIRLERSMNSNFSLPLRLRVIQPTAANSKRWLEDVPQELRLMTYEHLFTASPVQIHFIRTRGFKWYSQVHDPRNDYLSVIDVSKQFSAEAAPVFLRKALFTYSKQDLQDTVARMRSALPPIHNLYYNCLNQSSLIDLIKLAIRSFKSDGHMLETLSIGTCLDLQPYGSDWLRNLFRLAQKIARNMSFVLPISDAGEKIQVGYSTPWKHCTVTIDQDGQVTVEGLVRRSVDDVKDQLLRLGCIAPGTTVVLVNMFPRNSGKRTVVME</sequence>
<evidence type="ECO:0000313" key="1">
    <source>
        <dbReference type="EMBL" id="KAK5955905.1"/>
    </source>
</evidence>
<organism evidence="1 2">
    <name type="scientific">Knufia fluminis</name>
    <dbReference type="NCBI Taxonomy" id="191047"/>
    <lineage>
        <taxon>Eukaryota</taxon>
        <taxon>Fungi</taxon>
        <taxon>Dikarya</taxon>
        <taxon>Ascomycota</taxon>
        <taxon>Pezizomycotina</taxon>
        <taxon>Eurotiomycetes</taxon>
        <taxon>Chaetothyriomycetidae</taxon>
        <taxon>Chaetothyriales</taxon>
        <taxon>Trichomeriaceae</taxon>
        <taxon>Knufia</taxon>
    </lineage>
</organism>
<dbReference type="AlphaFoldDB" id="A0AAN8EU52"/>
<accession>A0AAN8EU52</accession>
<proteinExistence type="predicted"/>
<protein>
    <submittedName>
        <fullName evidence="1">Uncharacterized protein</fullName>
    </submittedName>
</protein>
<keyword evidence="2" id="KW-1185">Reference proteome</keyword>
<dbReference type="Proteomes" id="UP001316803">
    <property type="component" value="Unassembled WGS sequence"/>
</dbReference>
<reference evidence="1 2" key="1">
    <citation type="submission" date="2022-12" db="EMBL/GenBank/DDBJ databases">
        <title>Genomic features and morphological characterization of a novel Knufia sp. strain isolated from spacecraft assembly facility.</title>
        <authorList>
            <person name="Teixeira M."/>
            <person name="Chander A.M."/>
            <person name="Stajich J.E."/>
            <person name="Venkateswaran K."/>
        </authorList>
    </citation>
    <scope>NUCLEOTIDE SEQUENCE [LARGE SCALE GENOMIC DNA]</scope>
    <source>
        <strain evidence="1 2">FJI-L2-BK-P2</strain>
    </source>
</reference>
<evidence type="ECO:0000313" key="2">
    <source>
        <dbReference type="Proteomes" id="UP001316803"/>
    </source>
</evidence>
<name>A0AAN8EU52_9EURO</name>
<dbReference type="EMBL" id="JAKLMC020000005">
    <property type="protein sequence ID" value="KAK5955905.1"/>
    <property type="molecule type" value="Genomic_DNA"/>
</dbReference>
<gene>
    <name evidence="1" type="ORF">OHC33_002478</name>
</gene>
<comment type="caution">
    <text evidence="1">The sequence shown here is derived from an EMBL/GenBank/DDBJ whole genome shotgun (WGS) entry which is preliminary data.</text>
</comment>